<keyword evidence="4" id="KW-0804">Transcription</keyword>
<dbReference type="FunFam" id="2.170.150.80:FF:000002">
    <property type="entry name" value="Nac domain-containing protein 86"/>
    <property type="match status" value="1"/>
</dbReference>
<evidence type="ECO:0000256" key="4">
    <source>
        <dbReference type="ARBA" id="ARBA00023163"/>
    </source>
</evidence>
<reference evidence="9" key="1">
    <citation type="submission" date="2024-07" db="EMBL/GenBank/DDBJ databases">
        <title>Two chromosome-level genome assemblies of Korean endemic species Abeliophyllum distichum and Forsythia ovata (Oleaceae).</title>
        <authorList>
            <person name="Jang H."/>
        </authorList>
    </citation>
    <scope>NUCLEOTIDE SEQUENCE [LARGE SCALE GENOMIC DNA]</scope>
</reference>
<dbReference type="GO" id="GO:0005634">
    <property type="term" value="C:nucleus"/>
    <property type="evidence" value="ECO:0007669"/>
    <property type="project" value="UniProtKB-SubCell"/>
</dbReference>
<dbReference type="Pfam" id="PF02365">
    <property type="entry name" value="NAM"/>
    <property type="match status" value="1"/>
</dbReference>
<accession>A0ABD1V5K4</accession>
<dbReference type="GO" id="GO:0003677">
    <property type="term" value="F:DNA binding"/>
    <property type="evidence" value="ECO:0007669"/>
    <property type="project" value="UniProtKB-KW"/>
</dbReference>
<sequence length="516" mass="57883">MHPFITGFGKDNSPLMIKSLYEIFPKSLWILHRFCSRLREVYWNTGGGSALWLVYCGASCCHSLMERTSLPPGFRFHPTDVELVMYYLKKKVMGKRLRFEAIAEVNIYKFSPWDLPDKSCLKSKDLEWFFFCPREKKYACGLRMKRGTENGFWKTTGKDRPVHYNENVVGMVRTLVFHLGHAPRGQRTDWVIHEYRIIDEQLAAAGLQDMYVLCKVFQKNGPGPKNGAQYGAPFNEAEWDDENDDDIQDHVKSLPSDGPSSAASTVPENHSCSIITTMVDPGSTSGPSLIETGPSHFSGLSGSEVPLDLSDDEIVRLLAQFTDDSVLLLNDNGSTEKQDDLNQKGKDRSLPCSDGNDIYSDLCDLRYMYEMNEGRLDFSGIQRDGPLNNTLPQDDVAYLELNDLVVPLNPPAEVNETEQLQFDNFFGPYAHGNTEQLVSGGNFSGMDQYSSCLGHLPVPPEASNRQGSSSDVHQGESSNFDWVYNAAGHTLDFTSRHPEDGSNFIRNSERGGFDDI</sequence>
<evidence type="ECO:0000313" key="8">
    <source>
        <dbReference type="EMBL" id="KAL2532620.1"/>
    </source>
</evidence>
<feature type="compositionally biased region" description="Acidic residues" evidence="6">
    <location>
        <begin position="237"/>
        <end position="247"/>
    </location>
</feature>
<dbReference type="AlphaFoldDB" id="A0ABD1V5K4"/>
<dbReference type="Proteomes" id="UP001604336">
    <property type="component" value="Unassembled WGS sequence"/>
</dbReference>
<feature type="region of interest" description="Disordered" evidence="6">
    <location>
        <begin position="493"/>
        <end position="516"/>
    </location>
</feature>
<keyword evidence="5" id="KW-0539">Nucleus</keyword>
<feature type="compositionally biased region" description="Polar residues" evidence="6">
    <location>
        <begin position="258"/>
        <end position="267"/>
    </location>
</feature>
<feature type="compositionally biased region" description="Basic and acidic residues" evidence="6">
    <location>
        <begin position="334"/>
        <end position="349"/>
    </location>
</feature>
<dbReference type="InterPro" id="IPR003441">
    <property type="entry name" value="NAC-dom"/>
</dbReference>
<feature type="region of interest" description="Disordered" evidence="6">
    <location>
        <begin position="225"/>
        <end position="267"/>
    </location>
</feature>
<feature type="compositionally biased region" description="Basic and acidic residues" evidence="6">
    <location>
        <begin position="507"/>
        <end position="516"/>
    </location>
</feature>
<evidence type="ECO:0000256" key="3">
    <source>
        <dbReference type="ARBA" id="ARBA00023125"/>
    </source>
</evidence>
<comment type="caution">
    <text evidence="8">The sequence shown here is derived from an EMBL/GenBank/DDBJ whole genome shotgun (WGS) entry which is preliminary data.</text>
</comment>
<feature type="region of interest" description="Disordered" evidence="6">
    <location>
        <begin position="330"/>
        <end position="350"/>
    </location>
</feature>
<name>A0ABD1V5K4_9LAMI</name>
<dbReference type="PANTHER" id="PTHR31744:SF210">
    <property type="entry name" value="NAC DOMAIN-CONTAINING PROTEIN 86-LIKE"/>
    <property type="match status" value="1"/>
</dbReference>
<keyword evidence="2" id="KW-0805">Transcription regulation</keyword>
<feature type="domain" description="NAC" evidence="7">
    <location>
        <begin position="70"/>
        <end position="219"/>
    </location>
</feature>
<feature type="region of interest" description="Disordered" evidence="6">
    <location>
        <begin position="454"/>
        <end position="476"/>
    </location>
</feature>
<keyword evidence="3" id="KW-0238">DNA-binding</keyword>
<evidence type="ECO:0000259" key="7">
    <source>
        <dbReference type="PROSITE" id="PS51005"/>
    </source>
</evidence>
<keyword evidence="9" id="KW-1185">Reference proteome</keyword>
<evidence type="ECO:0000256" key="6">
    <source>
        <dbReference type="SAM" id="MobiDB-lite"/>
    </source>
</evidence>
<dbReference type="InterPro" id="IPR036093">
    <property type="entry name" value="NAC_dom_sf"/>
</dbReference>
<evidence type="ECO:0000313" key="9">
    <source>
        <dbReference type="Proteomes" id="UP001604336"/>
    </source>
</evidence>
<evidence type="ECO:0000256" key="1">
    <source>
        <dbReference type="ARBA" id="ARBA00004123"/>
    </source>
</evidence>
<dbReference type="PROSITE" id="PS51005">
    <property type="entry name" value="NAC"/>
    <property type="match status" value="1"/>
</dbReference>
<dbReference type="SUPFAM" id="SSF101941">
    <property type="entry name" value="NAC domain"/>
    <property type="match status" value="1"/>
</dbReference>
<protein>
    <submittedName>
        <fullName evidence="8">NAC domain-containing protein 82-like</fullName>
    </submittedName>
</protein>
<dbReference type="PANTHER" id="PTHR31744">
    <property type="entry name" value="PROTEIN CUP-SHAPED COTYLEDON 2-RELATED"/>
    <property type="match status" value="1"/>
</dbReference>
<evidence type="ECO:0000256" key="5">
    <source>
        <dbReference type="ARBA" id="ARBA00023242"/>
    </source>
</evidence>
<proteinExistence type="predicted"/>
<gene>
    <name evidence="8" type="ORF">Adt_05971</name>
</gene>
<evidence type="ECO:0000256" key="2">
    <source>
        <dbReference type="ARBA" id="ARBA00023015"/>
    </source>
</evidence>
<organism evidence="8 9">
    <name type="scientific">Abeliophyllum distichum</name>
    <dbReference type="NCBI Taxonomy" id="126358"/>
    <lineage>
        <taxon>Eukaryota</taxon>
        <taxon>Viridiplantae</taxon>
        <taxon>Streptophyta</taxon>
        <taxon>Embryophyta</taxon>
        <taxon>Tracheophyta</taxon>
        <taxon>Spermatophyta</taxon>
        <taxon>Magnoliopsida</taxon>
        <taxon>eudicotyledons</taxon>
        <taxon>Gunneridae</taxon>
        <taxon>Pentapetalae</taxon>
        <taxon>asterids</taxon>
        <taxon>lamiids</taxon>
        <taxon>Lamiales</taxon>
        <taxon>Oleaceae</taxon>
        <taxon>Forsythieae</taxon>
        <taxon>Abeliophyllum</taxon>
    </lineage>
</organism>
<feature type="compositionally biased region" description="Polar residues" evidence="6">
    <location>
        <begin position="463"/>
        <end position="476"/>
    </location>
</feature>
<dbReference type="Gene3D" id="2.170.150.80">
    <property type="entry name" value="NAC domain"/>
    <property type="match status" value="1"/>
</dbReference>
<dbReference type="EMBL" id="JBFOLK010000002">
    <property type="protein sequence ID" value="KAL2532620.1"/>
    <property type="molecule type" value="Genomic_DNA"/>
</dbReference>
<comment type="subcellular location">
    <subcellularLocation>
        <location evidence="1">Nucleus</location>
    </subcellularLocation>
</comment>